<dbReference type="NCBIfam" id="TIGR00010">
    <property type="entry name" value="YchF/TatD family DNA exonuclease"/>
    <property type="match status" value="1"/>
</dbReference>
<dbReference type="CDD" id="cd01310">
    <property type="entry name" value="TatD_DNAse"/>
    <property type="match status" value="1"/>
</dbReference>
<feature type="binding site" evidence="3">
    <location>
        <position position="6"/>
    </location>
    <ligand>
        <name>a divalent metal cation</name>
        <dbReference type="ChEBI" id="CHEBI:60240"/>
        <label>1</label>
    </ligand>
</feature>
<dbReference type="GO" id="GO:0016788">
    <property type="term" value="F:hydrolase activity, acting on ester bonds"/>
    <property type="evidence" value="ECO:0007669"/>
    <property type="project" value="InterPro"/>
</dbReference>
<dbReference type="RefSeq" id="WP_177671711.1">
    <property type="nucleotide sequence ID" value="NZ_JACRSY010000014.1"/>
</dbReference>
<dbReference type="Proteomes" id="UP000655830">
    <property type="component" value="Unassembled WGS sequence"/>
</dbReference>
<keyword evidence="2 4" id="KW-0378">Hydrolase</keyword>
<feature type="binding site" evidence="3">
    <location>
        <position position="128"/>
    </location>
    <ligand>
        <name>a divalent metal cation</name>
        <dbReference type="ChEBI" id="CHEBI:60240"/>
        <label>2</label>
    </ligand>
</feature>
<gene>
    <name evidence="4" type="ORF">H8718_10135</name>
</gene>
<dbReference type="PIRSF" id="PIRSF005902">
    <property type="entry name" value="DNase_TatD"/>
    <property type="match status" value="1"/>
</dbReference>
<dbReference type="EMBL" id="JACRSY010000014">
    <property type="protein sequence ID" value="MBC8579885.1"/>
    <property type="molecule type" value="Genomic_DNA"/>
</dbReference>
<dbReference type="InterPro" id="IPR032466">
    <property type="entry name" value="Metal_Hydrolase"/>
</dbReference>
<keyword evidence="1 3" id="KW-0479">Metal-binding</keyword>
<proteinExistence type="predicted"/>
<comment type="caution">
    <text evidence="4">The sequence shown here is derived from an EMBL/GenBank/DDBJ whole genome shotgun (WGS) entry which is preliminary data.</text>
</comment>
<feature type="binding site" evidence="3">
    <location>
        <position position="151"/>
    </location>
    <ligand>
        <name>a divalent metal cation</name>
        <dbReference type="ChEBI" id="CHEBI:60240"/>
        <label>2</label>
    </ligand>
</feature>
<dbReference type="InterPro" id="IPR015991">
    <property type="entry name" value="TatD/YcfH-like"/>
</dbReference>
<evidence type="ECO:0000256" key="2">
    <source>
        <dbReference type="ARBA" id="ARBA00022801"/>
    </source>
</evidence>
<evidence type="ECO:0000313" key="4">
    <source>
        <dbReference type="EMBL" id="MBC8579885.1"/>
    </source>
</evidence>
<dbReference type="AlphaFoldDB" id="A0A926EJW5"/>
<reference evidence="4" key="1">
    <citation type="submission" date="2020-08" db="EMBL/GenBank/DDBJ databases">
        <title>Genome public.</title>
        <authorList>
            <person name="Liu C."/>
            <person name="Sun Q."/>
        </authorList>
    </citation>
    <scope>NUCLEOTIDE SEQUENCE</scope>
    <source>
        <strain evidence="4">NSJ-12</strain>
    </source>
</reference>
<dbReference type="InterPro" id="IPR001130">
    <property type="entry name" value="TatD-like"/>
</dbReference>
<protein>
    <submittedName>
        <fullName evidence="4">TatD family hydrolase</fullName>
    </submittedName>
</protein>
<dbReference type="PANTHER" id="PTHR46124:SF2">
    <property type="entry name" value="D-AMINOACYL-TRNA DEACYLASE"/>
    <property type="match status" value="1"/>
</dbReference>
<feature type="binding site" evidence="3">
    <location>
        <position position="201"/>
    </location>
    <ligand>
        <name>a divalent metal cation</name>
        <dbReference type="ChEBI" id="CHEBI:60240"/>
        <label>1</label>
    </ligand>
</feature>
<dbReference type="PANTHER" id="PTHR46124">
    <property type="entry name" value="D-AMINOACYL-TRNA DEACYLASE"/>
    <property type="match status" value="1"/>
</dbReference>
<dbReference type="Gene3D" id="3.20.20.140">
    <property type="entry name" value="Metal-dependent hydrolases"/>
    <property type="match status" value="1"/>
</dbReference>
<name>A0A926EJW5_9FIRM</name>
<feature type="binding site" evidence="3">
    <location>
        <position position="92"/>
    </location>
    <ligand>
        <name>a divalent metal cation</name>
        <dbReference type="ChEBI" id="CHEBI:60240"/>
        <label>1</label>
    </ligand>
</feature>
<organism evidence="4 5">
    <name type="scientific">Zhenhengia yiwuensis</name>
    <dbReference type="NCBI Taxonomy" id="2763666"/>
    <lineage>
        <taxon>Bacteria</taxon>
        <taxon>Bacillati</taxon>
        <taxon>Bacillota</taxon>
        <taxon>Clostridia</taxon>
        <taxon>Lachnospirales</taxon>
        <taxon>Lachnospiraceae</taxon>
        <taxon>Zhenhengia</taxon>
    </lineage>
</organism>
<dbReference type="SUPFAM" id="SSF51556">
    <property type="entry name" value="Metallo-dependent hydrolases"/>
    <property type="match status" value="1"/>
</dbReference>
<dbReference type="Pfam" id="PF01026">
    <property type="entry name" value="TatD_DNase"/>
    <property type="match status" value="1"/>
</dbReference>
<evidence type="ECO:0000256" key="1">
    <source>
        <dbReference type="ARBA" id="ARBA00022723"/>
    </source>
</evidence>
<dbReference type="GO" id="GO:0046872">
    <property type="term" value="F:metal ion binding"/>
    <property type="evidence" value="ECO:0007669"/>
    <property type="project" value="UniProtKB-KW"/>
</dbReference>
<dbReference type="GO" id="GO:0004536">
    <property type="term" value="F:DNA nuclease activity"/>
    <property type="evidence" value="ECO:0007669"/>
    <property type="project" value="InterPro"/>
</dbReference>
<dbReference type="GO" id="GO:0005829">
    <property type="term" value="C:cytosol"/>
    <property type="evidence" value="ECO:0007669"/>
    <property type="project" value="TreeGrafter"/>
</dbReference>
<feature type="binding site" evidence="3">
    <location>
        <position position="8"/>
    </location>
    <ligand>
        <name>a divalent metal cation</name>
        <dbReference type="ChEBI" id="CHEBI:60240"/>
        <label>1</label>
    </ligand>
</feature>
<sequence length="254" mass="29024">MYFDSHAHYNDERFDEDRDALLKDIHEKGVGYIINVGADMPSSRESIVLAEEYPFIYAVVGVHPHEVDEMTLTDLEELEEMTMHPKVVGIGEIGLDFYYNHSTEENQLKWFKMQLELAKKLDLPVSIHSRDACQLTFDTIVASGVKEGVIHCFSGSHELAKEYVKRGFYIGIGGSLTFKNARKAVEVVEHIPLDKILIETDCPYLTPVPHRGKRNDSSYLSYVIQKIAEIKGITEEEVAKVTMENTKRLFRIEK</sequence>
<dbReference type="PROSITE" id="PS01091">
    <property type="entry name" value="TATD_3"/>
    <property type="match status" value="1"/>
</dbReference>
<evidence type="ECO:0000256" key="3">
    <source>
        <dbReference type="PIRSR" id="PIRSR005902-1"/>
    </source>
</evidence>
<keyword evidence="5" id="KW-1185">Reference proteome</keyword>
<dbReference type="InterPro" id="IPR018228">
    <property type="entry name" value="DNase_TatD-rel_CS"/>
</dbReference>
<dbReference type="FunFam" id="3.20.20.140:FF:000005">
    <property type="entry name" value="TatD family hydrolase"/>
    <property type="match status" value="1"/>
</dbReference>
<accession>A0A926EJW5</accession>
<evidence type="ECO:0000313" key="5">
    <source>
        <dbReference type="Proteomes" id="UP000655830"/>
    </source>
</evidence>